<evidence type="ECO:0000313" key="1">
    <source>
        <dbReference type="EMBL" id="MBD1545698.1"/>
    </source>
</evidence>
<dbReference type="InterPro" id="IPR010845">
    <property type="entry name" value="FlaF"/>
</dbReference>
<dbReference type="EMBL" id="JABFCZ010000005">
    <property type="protein sequence ID" value="MBD1545698.1"/>
    <property type="molecule type" value="Genomic_DNA"/>
</dbReference>
<sequence length="116" mass="13303">MYNLSYAETMDDICADEKLNELEAMNIVIAKLELAKDTGTNSRETVEALFYTRRLWGYFLESLTDDNNELPTSLRAQLISIGIWAIKETERIRQNESQSLDPLIQINCIIRDSLNG</sequence>
<dbReference type="Proteomes" id="UP000598467">
    <property type="component" value="Unassembled WGS sequence"/>
</dbReference>
<dbReference type="RefSeq" id="WP_190290372.1">
    <property type="nucleotide sequence ID" value="NZ_JABFCZ010000005.1"/>
</dbReference>
<keyword evidence="1" id="KW-0966">Cell projection</keyword>
<protein>
    <submittedName>
        <fullName evidence="1">Flagellar biosynthesis regulator FlaF</fullName>
    </submittedName>
</protein>
<keyword evidence="1" id="KW-0969">Cilium</keyword>
<name>A0A926NYN2_9HYPH</name>
<gene>
    <name evidence="1" type="primary">flaF</name>
    <name evidence="1" type="ORF">HK439_05450</name>
</gene>
<comment type="caution">
    <text evidence="1">The sequence shown here is derived from an EMBL/GenBank/DDBJ whole genome shotgun (WGS) entry which is preliminary data.</text>
</comment>
<evidence type="ECO:0000313" key="2">
    <source>
        <dbReference type="Proteomes" id="UP000598467"/>
    </source>
</evidence>
<dbReference type="NCBIfam" id="NF009434">
    <property type="entry name" value="PRK12793.1"/>
    <property type="match status" value="1"/>
</dbReference>
<dbReference type="AlphaFoldDB" id="A0A926NYN2"/>
<reference evidence="1" key="1">
    <citation type="submission" date="2020-05" db="EMBL/GenBank/DDBJ databases">
        <title>Identification of trans-AT polyketide cluster in two marine bacteria, producers of a novel glutaramide-containing polyketide sesbanimide D and analogs.</title>
        <authorList>
            <person name="Kacar D."/>
            <person name="Rodriguez P."/>
            <person name="Canedo L."/>
            <person name="Gonzalez E."/>
            <person name="Galan B."/>
            <person name="De La Calle F."/>
            <person name="Garcia J.L."/>
        </authorList>
    </citation>
    <scope>NUCLEOTIDE SEQUENCE</scope>
    <source>
        <strain evidence="1">PHM038</strain>
    </source>
</reference>
<keyword evidence="1" id="KW-0282">Flagellum</keyword>
<proteinExistence type="predicted"/>
<dbReference type="GO" id="GO:0044781">
    <property type="term" value="P:bacterial-type flagellum organization"/>
    <property type="evidence" value="ECO:0007669"/>
    <property type="project" value="InterPro"/>
</dbReference>
<dbReference type="Pfam" id="PF07309">
    <property type="entry name" value="FlaF"/>
    <property type="match status" value="1"/>
</dbReference>
<accession>A0A926NYN2</accession>
<organism evidence="1 2">
    <name type="scientific">Roseibium aggregatum</name>
    <dbReference type="NCBI Taxonomy" id="187304"/>
    <lineage>
        <taxon>Bacteria</taxon>
        <taxon>Pseudomonadati</taxon>
        <taxon>Pseudomonadota</taxon>
        <taxon>Alphaproteobacteria</taxon>
        <taxon>Hyphomicrobiales</taxon>
        <taxon>Stappiaceae</taxon>
        <taxon>Roseibium</taxon>
    </lineage>
</organism>